<evidence type="ECO:0000256" key="6">
    <source>
        <dbReference type="ARBA" id="ARBA00023136"/>
    </source>
</evidence>
<dbReference type="GO" id="GO:0016020">
    <property type="term" value="C:membrane"/>
    <property type="evidence" value="ECO:0007669"/>
    <property type="project" value="GOC"/>
</dbReference>
<dbReference type="RefSeq" id="WP_228445923.1">
    <property type="nucleotide sequence ID" value="NZ_CP047045.1"/>
</dbReference>
<feature type="transmembrane region" description="Helical" evidence="7">
    <location>
        <begin position="91"/>
        <end position="111"/>
    </location>
</feature>
<evidence type="ECO:0000256" key="7">
    <source>
        <dbReference type="SAM" id="Phobius"/>
    </source>
</evidence>
<sequence>MTAPEAPSGILAALESFDKELIITFAVPGFVLLILIEMAVVRMTRHGRYDVKDSATSLMMGFGNQIVGILFGFAAVLSLFWFYQFRLFDLGWTWPVLVACFFAEDLAYYAFHRIAHERRFFWASHIVHHSSQHYNLTTALRQTWTGVLGLSFIFWLPLVLIGFPPGMVLMFQGFSLVYQFWIHTETIGRMGPLEWVMNTPSHHRVHHAINAKYLDANYAGVLIIWDRLLGTFVPEDAEQPRYGIVSQLGTFNPFRVAFHEWAGIFRDVAGAKSPREVLGYMFGPPGWSADGSRKTSASIKAEWAARQQAAAVPAE</sequence>
<dbReference type="GO" id="GO:0005506">
    <property type="term" value="F:iron ion binding"/>
    <property type="evidence" value="ECO:0007669"/>
    <property type="project" value="InterPro"/>
</dbReference>
<dbReference type="EMBL" id="CP047045">
    <property type="protein sequence ID" value="QGZ94599.1"/>
    <property type="molecule type" value="Genomic_DNA"/>
</dbReference>
<comment type="subcellular location">
    <subcellularLocation>
        <location evidence="1">Endomembrane system</location>
        <topology evidence="1">Multi-pass membrane protein</topology>
    </subcellularLocation>
</comment>
<dbReference type="GO" id="GO:0012505">
    <property type="term" value="C:endomembrane system"/>
    <property type="evidence" value="ECO:0007669"/>
    <property type="project" value="UniProtKB-SubCell"/>
</dbReference>
<feature type="transmembrane region" description="Helical" evidence="7">
    <location>
        <begin position="62"/>
        <end position="85"/>
    </location>
</feature>
<keyword evidence="6 7" id="KW-0472">Membrane</keyword>
<organism evidence="9 10">
    <name type="scientific">Terricaulis silvestris</name>
    <dbReference type="NCBI Taxonomy" id="2686094"/>
    <lineage>
        <taxon>Bacteria</taxon>
        <taxon>Pseudomonadati</taxon>
        <taxon>Pseudomonadota</taxon>
        <taxon>Alphaproteobacteria</taxon>
        <taxon>Caulobacterales</taxon>
        <taxon>Caulobacteraceae</taxon>
        <taxon>Terricaulis</taxon>
    </lineage>
</organism>
<dbReference type="GO" id="GO:0008610">
    <property type="term" value="P:lipid biosynthetic process"/>
    <property type="evidence" value="ECO:0007669"/>
    <property type="project" value="InterPro"/>
</dbReference>
<dbReference type="KEGG" id="tsv:DSM104635_01419"/>
<evidence type="ECO:0000313" key="10">
    <source>
        <dbReference type="Proteomes" id="UP000431269"/>
    </source>
</evidence>
<proteinExistence type="predicted"/>
<gene>
    <name evidence="9" type="ORF">DSM104635_01419</name>
</gene>
<evidence type="ECO:0000313" key="9">
    <source>
        <dbReference type="EMBL" id="QGZ94599.1"/>
    </source>
</evidence>
<accession>A0A6I6MJ15</accession>
<feature type="transmembrane region" description="Helical" evidence="7">
    <location>
        <begin position="147"/>
        <end position="171"/>
    </location>
</feature>
<feature type="domain" description="Fatty acid hydroxylase" evidence="8">
    <location>
        <begin position="98"/>
        <end position="231"/>
    </location>
</feature>
<protein>
    <submittedName>
        <fullName evidence="9">Fatty acid hydroxylase superfamily protein</fullName>
    </submittedName>
</protein>
<dbReference type="GO" id="GO:0006643">
    <property type="term" value="P:membrane lipid metabolic process"/>
    <property type="evidence" value="ECO:0007669"/>
    <property type="project" value="TreeGrafter"/>
</dbReference>
<dbReference type="Pfam" id="PF04116">
    <property type="entry name" value="FA_hydroxylase"/>
    <property type="match status" value="1"/>
</dbReference>
<evidence type="ECO:0000256" key="3">
    <source>
        <dbReference type="ARBA" id="ARBA00022989"/>
    </source>
</evidence>
<evidence type="ECO:0000256" key="2">
    <source>
        <dbReference type="ARBA" id="ARBA00022692"/>
    </source>
</evidence>
<evidence type="ECO:0000259" key="8">
    <source>
        <dbReference type="Pfam" id="PF04116"/>
    </source>
</evidence>
<keyword evidence="10" id="KW-1185">Reference proteome</keyword>
<feature type="transmembrane region" description="Helical" evidence="7">
    <location>
        <begin position="21"/>
        <end position="41"/>
    </location>
</feature>
<keyword evidence="3 7" id="KW-1133">Transmembrane helix</keyword>
<keyword evidence="5" id="KW-0443">Lipid metabolism</keyword>
<dbReference type="InterPro" id="IPR051689">
    <property type="entry name" value="Sterol_desaturase/TMEM195"/>
</dbReference>
<dbReference type="Proteomes" id="UP000431269">
    <property type="component" value="Chromosome"/>
</dbReference>
<keyword evidence="4" id="KW-0560">Oxidoreductase</keyword>
<keyword evidence="2 7" id="KW-0812">Transmembrane</keyword>
<dbReference type="PANTHER" id="PTHR21624:SF1">
    <property type="entry name" value="ALKYLGLYCEROL MONOOXYGENASE"/>
    <property type="match status" value="1"/>
</dbReference>
<evidence type="ECO:0000256" key="5">
    <source>
        <dbReference type="ARBA" id="ARBA00023098"/>
    </source>
</evidence>
<dbReference type="PANTHER" id="PTHR21624">
    <property type="entry name" value="STEROL DESATURASE-RELATED PROTEIN"/>
    <property type="match status" value="1"/>
</dbReference>
<dbReference type="InterPro" id="IPR006694">
    <property type="entry name" value="Fatty_acid_hydroxylase"/>
</dbReference>
<evidence type="ECO:0000256" key="1">
    <source>
        <dbReference type="ARBA" id="ARBA00004127"/>
    </source>
</evidence>
<reference evidence="10" key="1">
    <citation type="submission" date="2019-12" db="EMBL/GenBank/DDBJ databases">
        <title>Complete genome of Terracaulis silvestris 0127_4.</title>
        <authorList>
            <person name="Vieira S."/>
            <person name="Riedel T."/>
            <person name="Sproer C."/>
            <person name="Pascual J."/>
            <person name="Boedeker C."/>
            <person name="Overmann J."/>
        </authorList>
    </citation>
    <scope>NUCLEOTIDE SEQUENCE [LARGE SCALE GENOMIC DNA]</scope>
    <source>
        <strain evidence="10">0127_4</strain>
    </source>
</reference>
<dbReference type="AlphaFoldDB" id="A0A6I6MJ15"/>
<evidence type="ECO:0000256" key="4">
    <source>
        <dbReference type="ARBA" id="ARBA00023002"/>
    </source>
</evidence>
<dbReference type="GO" id="GO:0050479">
    <property type="term" value="F:glyceryl-ether monooxygenase activity"/>
    <property type="evidence" value="ECO:0007669"/>
    <property type="project" value="TreeGrafter"/>
</dbReference>
<name>A0A6I6MJ15_9CAUL</name>